<proteinExistence type="predicted"/>
<sequence>MYEAHCSDPFLQPDGLPVSAGEVVIGLISAPGVAAQVAADLAEDLRAELSVLMPTVRWRVPTVVDALVHPPADDAVLVGAARERLLVEAWDLVVCLTDLPLSVRRRPVVAHASPVHGVAVVCLPALGAVGLRRRASRAVVGLVRTLLGEAEDHGSAGSQAALRRRAGELGSQQEGGDGSVMFTARVLKGNVRLLVGMIRANQPWRLAIGLSKALTAALAAGVFAMITADIWQLGDALSWTMLAAIGTGAVAAITASLILGAGLWERGSNPAGGKHVTLFNLATTGTVVLGVTFLYAALLLLALLIIPLLVPAHLLEENLGHAVQVGDYFKLAVLVSALATVGGALGAGLESDEAVRAAAYTYRQEPGEVQRNG</sequence>
<dbReference type="Proteomes" id="UP000317410">
    <property type="component" value="Unassembled WGS sequence"/>
</dbReference>
<feature type="transmembrane region" description="Helical" evidence="1">
    <location>
        <begin position="329"/>
        <end position="349"/>
    </location>
</feature>
<name>A0A4Y4B8Z4_MICMQ</name>
<evidence type="ECO:0000313" key="2">
    <source>
        <dbReference type="EMBL" id="GEC76948.1"/>
    </source>
</evidence>
<evidence type="ECO:0000256" key="1">
    <source>
        <dbReference type="SAM" id="Phobius"/>
    </source>
</evidence>
<dbReference type="AlphaFoldDB" id="A0A4Y4B8Z4"/>
<feature type="transmembrane region" description="Helical" evidence="1">
    <location>
        <begin position="206"/>
        <end position="227"/>
    </location>
</feature>
<feature type="transmembrane region" description="Helical" evidence="1">
    <location>
        <begin position="276"/>
        <end position="309"/>
    </location>
</feature>
<feature type="transmembrane region" description="Helical" evidence="1">
    <location>
        <begin position="239"/>
        <end position="264"/>
    </location>
</feature>
<dbReference type="EMBL" id="BJNQ01000031">
    <property type="protein sequence ID" value="GEC76948.1"/>
    <property type="molecule type" value="Genomic_DNA"/>
</dbReference>
<accession>A0A4Y4B8Z4</accession>
<reference evidence="2 3" key="1">
    <citation type="submission" date="2019-06" db="EMBL/GenBank/DDBJ databases">
        <title>Whole genome shotgun sequence of Microbacterium liquefaciens NBRC 15037.</title>
        <authorList>
            <person name="Hosoyama A."/>
            <person name="Uohara A."/>
            <person name="Ohji S."/>
            <person name="Ichikawa N."/>
        </authorList>
    </citation>
    <scope>NUCLEOTIDE SEQUENCE [LARGE SCALE GENOMIC DNA]</scope>
    <source>
        <strain evidence="2 3">NBRC 15037</strain>
    </source>
</reference>
<keyword evidence="1" id="KW-0472">Membrane</keyword>
<protein>
    <submittedName>
        <fullName evidence="2">Uncharacterized protein</fullName>
    </submittedName>
</protein>
<organism evidence="2 3">
    <name type="scientific">Microbacterium maritypicum</name>
    <name type="common">Microbacterium liquefaciens</name>
    <dbReference type="NCBI Taxonomy" id="33918"/>
    <lineage>
        <taxon>Bacteria</taxon>
        <taxon>Bacillati</taxon>
        <taxon>Actinomycetota</taxon>
        <taxon>Actinomycetes</taxon>
        <taxon>Micrococcales</taxon>
        <taxon>Microbacteriaceae</taxon>
        <taxon>Microbacterium</taxon>
    </lineage>
</organism>
<comment type="caution">
    <text evidence="2">The sequence shown here is derived from an EMBL/GenBank/DDBJ whole genome shotgun (WGS) entry which is preliminary data.</text>
</comment>
<keyword evidence="1" id="KW-0812">Transmembrane</keyword>
<keyword evidence="1" id="KW-1133">Transmembrane helix</keyword>
<evidence type="ECO:0000313" key="3">
    <source>
        <dbReference type="Proteomes" id="UP000317410"/>
    </source>
</evidence>
<gene>
    <name evidence="2" type="ORF">MLI01_30930</name>
</gene>